<evidence type="ECO:0000259" key="4">
    <source>
        <dbReference type="Pfam" id="PF01370"/>
    </source>
</evidence>
<protein>
    <submittedName>
        <fullName evidence="5">Nucleoside-diphosphate-sugar epimerase</fullName>
    </submittedName>
</protein>
<dbReference type="InterPro" id="IPR001509">
    <property type="entry name" value="Epimerase_deHydtase"/>
</dbReference>
<evidence type="ECO:0000256" key="2">
    <source>
        <dbReference type="ARBA" id="ARBA00023002"/>
    </source>
</evidence>
<evidence type="ECO:0000256" key="3">
    <source>
        <dbReference type="ARBA" id="ARBA00023027"/>
    </source>
</evidence>
<dbReference type="SUPFAM" id="SSF51735">
    <property type="entry name" value="NAD(P)-binding Rossmann-fold domains"/>
    <property type="match status" value="1"/>
</dbReference>
<evidence type="ECO:0000256" key="1">
    <source>
        <dbReference type="ARBA" id="ARBA00007637"/>
    </source>
</evidence>
<dbReference type="PANTHER" id="PTHR43103">
    <property type="entry name" value="NUCLEOSIDE-DIPHOSPHATE-SUGAR EPIMERASE"/>
    <property type="match status" value="1"/>
</dbReference>
<evidence type="ECO:0000313" key="6">
    <source>
        <dbReference type="Proteomes" id="UP000523079"/>
    </source>
</evidence>
<comment type="similarity">
    <text evidence="1">Belongs to the NAD(P)-dependent epimerase/dehydratase family.</text>
</comment>
<accession>A0A7W3P5Z7</accession>
<dbReference type="EMBL" id="JACGWT010000003">
    <property type="protein sequence ID" value="MBA8794521.1"/>
    <property type="molecule type" value="Genomic_DNA"/>
</dbReference>
<keyword evidence="2" id="KW-0560">Oxidoreductase</keyword>
<dbReference type="Gene3D" id="3.40.50.720">
    <property type="entry name" value="NAD(P)-binding Rossmann-like Domain"/>
    <property type="match status" value="1"/>
</dbReference>
<reference evidence="5 6" key="1">
    <citation type="submission" date="2020-07" db="EMBL/GenBank/DDBJ databases">
        <title>Sequencing the genomes of 1000 actinobacteria strains.</title>
        <authorList>
            <person name="Klenk H.-P."/>
        </authorList>
    </citation>
    <scope>NUCLEOTIDE SEQUENCE [LARGE SCALE GENOMIC DNA]</scope>
    <source>
        <strain evidence="5 6">DSM 100723</strain>
    </source>
</reference>
<feature type="domain" description="NAD-dependent epimerase/dehydratase" evidence="4">
    <location>
        <begin position="3"/>
        <end position="241"/>
    </location>
</feature>
<keyword evidence="3" id="KW-0520">NAD</keyword>
<dbReference type="PANTHER" id="PTHR43103:SF5">
    <property type="entry name" value="4-EPIMERASE, PUTATIVE (AFU_ORTHOLOGUE AFUA_7G00360)-RELATED"/>
    <property type="match status" value="1"/>
</dbReference>
<proteinExistence type="inferred from homology"/>
<gene>
    <name evidence="5" type="ORF">FHX74_002140</name>
</gene>
<dbReference type="InterPro" id="IPR036291">
    <property type="entry name" value="NAD(P)-bd_dom_sf"/>
</dbReference>
<dbReference type="AlphaFoldDB" id="A0A7W3P5Z7"/>
<dbReference type="Pfam" id="PF01370">
    <property type="entry name" value="Epimerase"/>
    <property type="match status" value="1"/>
</dbReference>
<evidence type="ECO:0000313" key="5">
    <source>
        <dbReference type="EMBL" id="MBA8794521.1"/>
    </source>
</evidence>
<dbReference type="GO" id="GO:0016491">
    <property type="term" value="F:oxidoreductase activity"/>
    <property type="evidence" value="ECO:0007669"/>
    <property type="project" value="UniProtKB-KW"/>
</dbReference>
<dbReference type="Proteomes" id="UP000523079">
    <property type="component" value="Unassembled WGS sequence"/>
</dbReference>
<keyword evidence="6" id="KW-1185">Reference proteome</keyword>
<name>A0A7W3P5Z7_9ACTN</name>
<organism evidence="5 6">
    <name type="scientific">Microlunatus kandeliicorticis</name>
    <dbReference type="NCBI Taxonomy" id="1759536"/>
    <lineage>
        <taxon>Bacteria</taxon>
        <taxon>Bacillati</taxon>
        <taxon>Actinomycetota</taxon>
        <taxon>Actinomycetes</taxon>
        <taxon>Propionibacteriales</taxon>
        <taxon>Propionibacteriaceae</taxon>
        <taxon>Microlunatus</taxon>
    </lineage>
</organism>
<sequence length="305" mass="32908">MKIMITGAAGWLGRYVAELLGDRHELVLLDQADPEQATVFDPEAPGGRSVSPLRTPWPYHRTALADEDGLRAALAGVDVVVHLAGKPTGDWETAEETIATNVVGTFNIHRAAVRAGVRRVVSASSINAFGTFFWRVSGLSPVRRALPLTEDEPAVPEDPYSLSKLTGELVAATFHRAFGLETLPLRFAGVWPEQRYDRLLTDGLPASTGWADDLWQWVHVRDVSAGIVAAAEAAVVTPEPIVLAAADTCAPEPTLDLVRRYRPDLAPHLTAPLPGRAPLLSIDRARTRLGYAPRFTLDAAPVATP</sequence>
<comment type="caution">
    <text evidence="5">The sequence shown here is derived from an EMBL/GenBank/DDBJ whole genome shotgun (WGS) entry which is preliminary data.</text>
</comment>